<dbReference type="Pfam" id="PF07690">
    <property type="entry name" value="MFS_1"/>
    <property type="match status" value="1"/>
</dbReference>
<feature type="compositionally biased region" description="Polar residues" evidence="6">
    <location>
        <begin position="1"/>
        <end position="27"/>
    </location>
</feature>
<evidence type="ECO:0000259" key="8">
    <source>
        <dbReference type="PROSITE" id="PS50850"/>
    </source>
</evidence>
<proteinExistence type="predicted"/>
<keyword evidence="10" id="KW-1185">Reference proteome</keyword>
<dbReference type="PANTHER" id="PTHR42718:SF9">
    <property type="entry name" value="MAJOR FACILITATOR SUPERFAMILY MULTIDRUG TRANSPORTER MFSC"/>
    <property type="match status" value="1"/>
</dbReference>
<dbReference type="InterPro" id="IPR036259">
    <property type="entry name" value="MFS_trans_sf"/>
</dbReference>
<feature type="transmembrane region" description="Helical" evidence="7">
    <location>
        <begin position="229"/>
        <end position="249"/>
    </location>
</feature>
<name>A0ABP8DQE5_9ACTN</name>
<feature type="transmembrane region" description="Helical" evidence="7">
    <location>
        <begin position="373"/>
        <end position="392"/>
    </location>
</feature>
<feature type="transmembrane region" description="Helical" evidence="7">
    <location>
        <begin position="41"/>
        <end position="69"/>
    </location>
</feature>
<dbReference type="Proteomes" id="UP001500620">
    <property type="component" value="Unassembled WGS sequence"/>
</dbReference>
<gene>
    <name evidence="9" type="ORF">GCM10022255_095770</name>
</gene>
<comment type="subcellular location">
    <subcellularLocation>
        <location evidence="1">Cell membrane</location>
        <topology evidence="1">Multi-pass membrane protein</topology>
    </subcellularLocation>
</comment>
<feature type="transmembrane region" description="Helical" evidence="7">
    <location>
        <begin position="166"/>
        <end position="191"/>
    </location>
</feature>
<feature type="region of interest" description="Disordered" evidence="6">
    <location>
        <begin position="1"/>
        <end position="32"/>
    </location>
</feature>
<feature type="transmembrane region" description="Helical" evidence="7">
    <location>
        <begin position="445"/>
        <end position="463"/>
    </location>
</feature>
<accession>A0ABP8DQE5</accession>
<feature type="transmembrane region" description="Helical" evidence="7">
    <location>
        <begin position="269"/>
        <end position="286"/>
    </location>
</feature>
<evidence type="ECO:0000256" key="5">
    <source>
        <dbReference type="ARBA" id="ARBA00023136"/>
    </source>
</evidence>
<reference evidence="10" key="1">
    <citation type="journal article" date="2019" name="Int. J. Syst. Evol. Microbiol.">
        <title>The Global Catalogue of Microorganisms (GCM) 10K type strain sequencing project: providing services to taxonomists for standard genome sequencing and annotation.</title>
        <authorList>
            <consortium name="The Broad Institute Genomics Platform"/>
            <consortium name="The Broad Institute Genome Sequencing Center for Infectious Disease"/>
            <person name="Wu L."/>
            <person name="Ma J."/>
        </authorList>
    </citation>
    <scope>NUCLEOTIDE SEQUENCE [LARGE SCALE GENOMIC DNA]</scope>
    <source>
        <strain evidence="10">JCM 17441</strain>
    </source>
</reference>
<evidence type="ECO:0000313" key="10">
    <source>
        <dbReference type="Proteomes" id="UP001500620"/>
    </source>
</evidence>
<feature type="transmembrane region" description="Helical" evidence="7">
    <location>
        <begin position="522"/>
        <end position="540"/>
    </location>
</feature>
<dbReference type="EMBL" id="BAABAT010000047">
    <property type="protein sequence ID" value="GAA4261773.1"/>
    <property type="molecule type" value="Genomic_DNA"/>
</dbReference>
<dbReference type="PANTHER" id="PTHR42718">
    <property type="entry name" value="MAJOR FACILITATOR SUPERFAMILY MULTIDRUG TRANSPORTER MFSC"/>
    <property type="match status" value="1"/>
</dbReference>
<dbReference type="RefSeq" id="WP_345138805.1">
    <property type="nucleotide sequence ID" value="NZ_BAABAT010000047.1"/>
</dbReference>
<feature type="transmembrane region" description="Helical" evidence="7">
    <location>
        <begin position="307"/>
        <end position="332"/>
    </location>
</feature>
<evidence type="ECO:0000256" key="3">
    <source>
        <dbReference type="ARBA" id="ARBA00022692"/>
    </source>
</evidence>
<dbReference type="SUPFAM" id="SSF103473">
    <property type="entry name" value="MFS general substrate transporter"/>
    <property type="match status" value="1"/>
</dbReference>
<evidence type="ECO:0000256" key="2">
    <source>
        <dbReference type="ARBA" id="ARBA00022448"/>
    </source>
</evidence>
<feature type="domain" description="Major facilitator superfamily (MFS) profile" evidence="8">
    <location>
        <begin position="43"/>
        <end position="545"/>
    </location>
</feature>
<sequence>MSTPQADPNRHTTLGISKPSQSPSTETRAPAPQEHIDKRGWLALICIALGVSIVIMDATIVNVALPVVIEDLGLSAADAQWTNAAYSLVFAALLLTLGRLGDVRGRRRLFICGMILFMAASAVAGASTTAPMLIGSRLAQGVGAAMIVPSTLSTLNAMFSGRARTIAFAVWGSAIGGMAAIGPFVGGWLATDTSWRWAFWLNIPIGLLVLTGIIRAVPETRDTTTTPGSDPVGVVLSALGMGAIVFALIEGQWFGWWRQENGSTSPVPLALTAGIVLIVAFIAYERRRAASGRPALIDLRLFTLPSFRSGVIAAMIVALGEFGLLFTLPLLLQGSLGYTALGTGTVIVALALGTFLISGMLPQLSKRMSRRAIVQAGLALEALAVAALALTVSTTISSWLICVLLFVYGLGVGMATAQLTALLLSDVPSQQSGQASGVQSAIRQLGSALGVAALGGLLINQLTNATRHNLAALHLPADTTNAITTAVSQSAGTAIAGLQAAPHGHDIAQAATNAMITASQTTLWIAAATLSAGLLLTLTLPKTPTP</sequence>
<dbReference type="PROSITE" id="PS50850">
    <property type="entry name" value="MFS"/>
    <property type="match status" value="1"/>
</dbReference>
<dbReference type="InterPro" id="IPR020846">
    <property type="entry name" value="MFS_dom"/>
</dbReference>
<keyword evidence="2" id="KW-0813">Transport</keyword>
<feature type="transmembrane region" description="Helical" evidence="7">
    <location>
        <begin position="81"/>
        <end position="97"/>
    </location>
</feature>
<evidence type="ECO:0000256" key="6">
    <source>
        <dbReference type="SAM" id="MobiDB-lite"/>
    </source>
</evidence>
<protein>
    <submittedName>
        <fullName evidence="9">DHA2 family efflux MFS transporter permease subunit</fullName>
    </submittedName>
</protein>
<comment type="caution">
    <text evidence="9">The sequence shown here is derived from an EMBL/GenBank/DDBJ whole genome shotgun (WGS) entry which is preliminary data.</text>
</comment>
<organism evidence="9 10">
    <name type="scientific">Dactylosporangium darangshiense</name>
    <dbReference type="NCBI Taxonomy" id="579108"/>
    <lineage>
        <taxon>Bacteria</taxon>
        <taxon>Bacillati</taxon>
        <taxon>Actinomycetota</taxon>
        <taxon>Actinomycetes</taxon>
        <taxon>Micromonosporales</taxon>
        <taxon>Micromonosporaceae</taxon>
        <taxon>Dactylosporangium</taxon>
    </lineage>
</organism>
<evidence type="ECO:0000313" key="9">
    <source>
        <dbReference type="EMBL" id="GAA4261773.1"/>
    </source>
</evidence>
<keyword evidence="5 7" id="KW-0472">Membrane</keyword>
<evidence type="ECO:0000256" key="1">
    <source>
        <dbReference type="ARBA" id="ARBA00004651"/>
    </source>
</evidence>
<dbReference type="Gene3D" id="1.20.1250.20">
    <property type="entry name" value="MFS general substrate transporter like domains"/>
    <property type="match status" value="1"/>
</dbReference>
<feature type="transmembrane region" description="Helical" evidence="7">
    <location>
        <begin position="398"/>
        <end position="424"/>
    </location>
</feature>
<dbReference type="CDD" id="cd17321">
    <property type="entry name" value="MFS_MMR_MDR_like"/>
    <property type="match status" value="1"/>
</dbReference>
<feature type="transmembrane region" description="Helical" evidence="7">
    <location>
        <begin position="338"/>
        <end position="361"/>
    </location>
</feature>
<keyword evidence="3 7" id="KW-0812">Transmembrane</keyword>
<evidence type="ECO:0000256" key="7">
    <source>
        <dbReference type="SAM" id="Phobius"/>
    </source>
</evidence>
<dbReference type="Gene3D" id="1.20.1720.10">
    <property type="entry name" value="Multidrug resistance protein D"/>
    <property type="match status" value="1"/>
</dbReference>
<evidence type="ECO:0000256" key="4">
    <source>
        <dbReference type="ARBA" id="ARBA00022989"/>
    </source>
</evidence>
<feature type="transmembrane region" description="Helical" evidence="7">
    <location>
        <begin position="109"/>
        <end position="126"/>
    </location>
</feature>
<dbReference type="InterPro" id="IPR011701">
    <property type="entry name" value="MFS"/>
</dbReference>
<keyword evidence="4 7" id="KW-1133">Transmembrane helix</keyword>
<feature type="transmembrane region" description="Helical" evidence="7">
    <location>
        <begin position="197"/>
        <end position="217"/>
    </location>
</feature>